<gene>
    <name evidence="1" type="ORF">MTP09_12840</name>
</gene>
<dbReference type="RefSeq" id="WP_243548746.1">
    <property type="nucleotide sequence ID" value="NZ_CP094532.1"/>
</dbReference>
<reference evidence="1 2" key="1">
    <citation type="submission" date="2022-03" db="EMBL/GenBank/DDBJ databases">
        <title>Chryseobacterium sp. isolated from particulate matters in swine house.</title>
        <authorList>
            <person name="Won M."/>
            <person name="Kim S.-J."/>
            <person name="Kwon S.-W."/>
        </authorList>
    </citation>
    <scope>NUCLEOTIDE SEQUENCE [LARGE SCALE GENOMIC DNA]</scope>
    <source>
        <strain evidence="1 2">SC2-2</strain>
    </source>
</reference>
<dbReference type="EMBL" id="CP094532">
    <property type="protein sequence ID" value="UOE40777.1"/>
    <property type="molecule type" value="Genomic_DNA"/>
</dbReference>
<accession>A0ABY4BNL1</accession>
<keyword evidence="2" id="KW-1185">Reference proteome</keyword>
<sequence length="382" mass="45619">MTYSKIETLLEIILGNNNLEELKKNTSELIFLVNKMFIEFTGNSFFCTFLISKILNPLTDKILEINPENYNSRSRIKLKNTIAEKKKILTDLRTKIINTYKNHLIDSDVYKDYISEKINKINFIINPDVTLELLNFELFKSLIDNSYDTVVNHFEKQSKLERFEIYKQELFDFVRGCELKIKELNNYQITISQKLIQLDNNSDLDIKYSLTTEKEINAYHINKLKELVSYLYDNHLILRDIKREDEIPLTVFGNRNFDKIENLYNELIELINISPSKKDFTEVFKINNKIQNKINLSKHFNSNKQFTLSDYGYLISTLQEFFIESIKQNNTKYDNWWAERFKFESIDKSFKDIRKMKSNAKKDVNRKPKYKTEIDSLKDIFY</sequence>
<evidence type="ECO:0000313" key="1">
    <source>
        <dbReference type="EMBL" id="UOE40777.1"/>
    </source>
</evidence>
<proteinExistence type="predicted"/>
<organism evidence="1 2">
    <name type="scientific">Chryseobacterium suipulveris</name>
    <dbReference type="NCBI Taxonomy" id="2929800"/>
    <lineage>
        <taxon>Bacteria</taxon>
        <taxon>Pseudomonadati</taxon>
        <taxon>Bacteroidota</taxon>
        <taxon>Flavobacteriia</taxon>
        <taxon>Flavobacteriales</taxon>
        <taxon>Weeksellaceae</taxon>
        <taxon>Chryseobacterium group</taxon>
        <taxon>Chryseobacterium</taxon>
    </lineage>
</organism>
<name>A0ABY4BNL1_9FLAO</name>
<dbReference type="Proteomes" id="UP000831460">
    <property type="component" value="Chromosome"/>
</dbReference>
<evidence type="ECO:0000313" key="2">
    <source>
        <dbReference type="Proteomes" id="UP000831460"/>
    </source>
</evidence>
<protein>
    <submittedName>
        <fullName evidence="1">Uncharacterized protein</fullName>
    </submittedName>
</protein>